<dbReference type="Gene3D" id="1.10.510.10">
    <property type="entry name" value="Transferase(Phosphotransferase) domain 1"/>
    <property type="match status" value="1"/>
</dbReference>
<evidence type="ECO:0000313" key="2">
    <source>
        <dbReference type="EMBL" id="CEO53331.1"/>
    </source>
</evidence>
<sequence>MSSFVHSRSLPRNPRRDLYPKQIKTTWKIFRNGQSHMHHLKLSYAFTAPRKVSSSLQKRGQQQCFFKGFRPSVRLDNAKQELSHQLSALTPPPSAYICKLYGVVYHNNGLVGMLFPWIAQMGTLWWTLHSKPPSSLKRRWEHQIGKSLQALHERGIVWGDAKADNVLIDADDNAWIVDFGGGYTLGWVNRDKAGTIEGDCEGMANISRILL</sequence>
<dbReference type="AlphaFoldDB" id="A0A0B7KF81"/>
<evidence type="ECO:0000259" key="1">
    <source>
        <dbReference type="PROSITE" id="PS50011"/>
    </source>
</evidence>
<dbReference type="InterPro" id="IPR000719">
    <property type="entry name" value="Prot_kinase_dom"/>
</dbReference>
<dbReference type="PROSITE" id="PS50011">
    <property type="entry name" value="PROTEIN_KINASE_DOM"/>
    <property type="match status" value="1"/>
</dbReference>
<protein>
    <recommendedName>
        <fullName evidence="1">Protein kinase domain-containing protein</fullName>
    </recommendedName>
</protein>
<feature type="domain" description="Protein kinase" evidence="1">
    <location>
        <begin position="4"/>
        <end position="211"/>
    </location>
</feature>
<accession>A0A0B7KF81</accession>
<proteinExistence type="predicted"/>
<dbReference type="InterPro" id="IPR011009">
    <property type="entry name" value="Kinase-like_dom_sf"/>
</dbReference>
<dbReference type="EMBL" id="CDPU01000034">
    <property type="protein sequence ID" value="CEO53331.1"/>
    <property type="molecule type" value="Genomic_DNA"/>
</dbReference>
<dbReference type="SUPFAM" id="SSF56112">
    <property type="entry name" value="Protein kinase-like (PK-like)"/>
    <property type="match status" value="1"/>
</dbReference>
<dbReference type="GO" id="GO:0004672">
    <property type="term" value="F:protein kinase activity"/>
    <property type="evidence" value="ECO:0007669"/>
    <property type="project" value="InterPro"/>
</dbReference>
<dbReference type="GO" id="GO:0005524">
    <property type="term" value="F:ATP binding"/>
    <property type="evidence" value="ECO:0007669"/>
    <property type="project" value="InterPro"/>
</dbReference>
<name>A0A0B7KF81_BIOOC</name>
<gene>
    <name evidence="2" type="ORF">BN869_000009389_1</name>
</gene>
<reference evidence="2" key="1">
    <citation type="submission" date="2015-01" db="EMBL/GenBank/DDBJ databases">
        <authorList>
            <person name="Durling Mikael"/>
        </authorList>
    </citation>
    <scope>NUCLEOTIDE SEQUENCE</scope>
</reference>
<organism evidence="2">
    <name type="scientific">Bionectria ochroleuca</name>
    <name type="common">Gliocladium roseum</name>
    <dbReference type="NCBI Taxonomy" id="29856"/>
    <lineage>
        <taxon>Eukaryota</taxon>
        <taxon>Fungi</taxon>
        <taxon>Dikarya</taxon>
        <taxon>Ascomycota</taxon>
        <taxon>Pezizomycotina</taxon>
        <taxon>Sordariomycetes</taxon>
        <taxon>Hypocreomycetidae</taxon>
        <taxon>Hypocreales</taxon>
        <taxon>Bionectriaceae</taxon>
        <taxon>Clonostachys</taxon>
    </lineage>
</organism>
<dbReference type="Pfam" id="PF00069">
    <property type="entry name" value="Pkinase"/>
    <property type="match status" value="1"/>
</dbReference>